<evidence type="ECO:0000256" key="3">
    <source>
        <dbReference type="ARBA" id="ARBA00022553"/>
    </source>
</evidence>
<evidence type="ECO:0000256" key="5">
    <source>
        <dbReference type="SAM" id="MobiDB-lite"/>
    </source>
</evidence>
<evidence type="ECO:0000313" key="6">
    <source>
        <dbReference type="EMBL" id="KAL3881431.1"/>
    </source>
</evidence>
<feature type="compositionally biased region" description="Basic residues" evidence="5">
    <location>
        <begin position="649"/>
        <end position="670"/>
    </location>
</feature>
<reference evidence="6 7" key="1">
    <citation type="submission" date="2024-11" db="EMBL/GenBank/DDBJ databases">
        <title>Chromosome-level genome assembly of the freshwater bivalve Anodonta woodiana.</title>
        <authorList>
            <person name="Chen X."/>
        </authorList>
    </citation>
    <scope>NUCLEOTIDE SEQUENCE [LARGE SCALE GENOMIC DNA]</scope>
    <source>
        <strain evidence="6">MN2024</strain>
        <tissue evidence="6">Gills</tissue>
    </source>
</reference>
<gene>
    <name evidence="6" type="ORF">ACJMK2_027873</name>
</gene>
<feature type="compositionally biased region" description="Basic residues" evidence="5">
    <location>
        <begin position="478"/>
        <end position="493"/>
    </location>
</feature>
<keyword evidence="3" id="KW-0597">Phosphoprotein</keyword>
<dbReference type="InterPro" id="IPR006709">
    <property type="entry name" value="SSU_processome_Utp14"/>
</dbReference>
<evidence type="ECO:0000256" key="1">
    <source>
        <dbReference type="ARBA" id="ARBA00004604"/>
    </source>
</evidence>
<dbReference type="AlphaFoldDB" id="A0ABD3X6U4"/>
<dbReference type="Proteomes" id="UP001634394">
    <property type="component" value="Unassembled WGS sequence"/>
</dbReference>
<feature type="region of interest" description="Disordered" evidence="5">
    <location>
        <begin position="406"/>
        <end position="452"/>
    </location>
</feature>
<proteinExistence type="inferred from homology"/>
<dbReference type="GO" id="GO:0005730">
    <property type="term" value="C:nucleolus"/>
    <property type="evidence" value="ECO:0007669"/>
    <property type="project" value="UniProtKB-SubCell"/>
</dbReference>
<evidence type="ECO:0000256" key="2">
    <source>
        <dbReference type="ARBA" id="ARBA00007774"/>
    </source>
</evidence>
<feature type="compositionally biased region" description="Basic and acidic residues" evidence="5">
    <location>
        <begin position="494"/>
        <end position="527"/>
    </location>
</feature>
<keyword evidence="4" id="KW-0539">Nucleus</keyword>
<dbReference type="EMBL" id="JBJQND010000003">
    <property type="protein sequence ID" value="KAL3881431.1"/>
    <property type="molecule type" value="Genomic_DNA"/>
</dbReference>
<comment type="similarity">
    <text evidence="2">Belongs to the UTP14 family.</text>
</comment>
<evidence type="ECO:0000313" key="7">
    <source>
        <dbReference type="Proteomes" id="UP001634394"/>
    </source>
</evidence>
<evidence type="ECO:0000256" key="4">
    <source>
        <dbReference type="ARBA" id="ARBA00023242"/>
    </source>
</evidence>
<feature type="compositionally biased region" description="Basic and acidic residues" evidence="5">
    <location>
        <begin position="413"/>
        <end position="436"/>
    </location>
</feature>
<name>A0ABD3X6U4_SINWO</name>
<keyword evidence="7" id="KW-1185">Reference proteome</keyword>
<protein>
    <recommendedName>
        <fullName evidence="8">U3 small nucleolar RNA-associated protein 14</fullName>
    </recommendedName>
</protein>
<evidence type="ECO:0008006" key="8">
    <source>
        <dbReference type="Google" id="ProtNLM"/>
    </source>
</evidence>
<comment type="caution">
    <text evidence="6">The sequence shown here is derived from an EMBL/GenBank/DDBJ whole genome shotgun (WGS) entry which is preliminary data.</text>
</comment>
<feature type="region of interest" description="Disordered" evidence="5">
    <location>
        <begin position="470"/>
        <end position="560"/>
    </location>
</feature>
<dbReference type="PANTHER" id="PTHR14150:SF12">
    <property type="entry name" value="U3 SMALL NUCLEOLAR RNA-ASSOCIATED PROTEIN 14 HOMOLOG A"/>
    <property type="match status" value="1"/>
</dbReference>
<comment type="subcellular location">
    <subcellularLocation>
        <location evidence="1">Nucleus</location>
        <location evidence="1">Nucleolus</location>
    </subcellularLocation>
</comment>
<sequence>MEDDIENEEAIQDLSDNEDVFDEKKHNQLLDAITSLDGNKIKRFSQRTIVSKEISEFSFGKSGDDRGIKLYELVGTLKDSASHGTLKKQLKTVARRNKVLPSPLPRHQKEKIERVVAYEKTSKDLGIWDPIVEQNRKAEQLKFPLQQPGLKLQTTDGFVAKFQPHTPLELEIAALLRGSKNIPSKKKELTRAEEEALRAMSLEEAQERRAELQKHRALLSYKEAKSRWQKRIKSKNYHRHLRKERQKKEMKALEEMEKTDPEAYLEKLKQLEKERIEERMSLKHRGGSKYSQKQMIYAKYDKQARQSVQDMIQMSQELRQKTIPLADSDTESEGGVVMDMEDAANMVDSELHEVDDNPWMARPTAHTALYKKPDAFVCAVITDNVKSTVHDDEIKKDTLINSQNNKMLNDLDNDSHDNGKGSEINTRKTNIEEKGVNTKTKMGSQSKKSNLRNEELDIETILSKFDKIENSKDESSVTKKRKKRKRRNKKKGLQKKETIQQEKKHTNEVDHDENLISEGLERKKTLEEIEDPNYGVDFEDSQPKKGTTRDTKNGETLQQNAKEVYVDPKKLFKLETKMLQGSVPDIVSDDDLDADDRQRMTIAQAFADDDVIDEFRKEKREIRDREKPKDINLALPGWGDWGGEGIQPSKRKRKRFRRFGGRQHSNRPTR</sequence>
<accession>A0ABD3X6U4</accession>
<dbReference type="Pfam" id="PF04615">
    <property type="entry name" value="Utp14"/>
    <property type="match status" value="1"/>
</dbReference>
<dbReference type="PANTHER" id="PTHR14150">
    <property type="entry name" value="U3 SMALL NUCLEOLAR RNA-ASSOCIATED PROTEIN 14"/>
    <property type="match status" value="1"/>
</dbReference>
<feature type="compositionally biased region" description="Basic and acidic residues" evidence="5">
    <location>
        <begin position="541"/>
        <end position="553"/>
    </location>
</feature>
<feature type="region of interest" description="Disordered" evidence="5">
    <location>
        <begin position="637"/>
        <end position="670"/>
    </location>
</feature>
<feature type="compositionally biased region" description="Polar residues" evidence="5">
    <location>
        <begin position="437"/>
        <end position="448"/>
    </location>
</feature>
<organism evidence="6 7">
    <name type="scientific">Sinanodonta woodiana</name>
    <name type="common">Chinese pond mussel</name>
    <name type="synonym">Anodonta woodiana</name>
    <dbReference type="NCBI Taxonomy" id="1069815"/>
    <lineage>
        <taxon>Eukaryota</taxon>
        <taxon>Metazoa</taxon>
        <taxon>Spiralia</taxon>
        <taxon>Lophotrochozoa</taxon>
        <taxon>Mollusca</taxon>
        <taxon>Bivalvia</taxon>
        <taxon>Autobranchia</taxon>
        <taxon>Heteroconchia</taxon>
        <taxon>Palaeoheterodonta</taxon>
        <taxon>Unionida</taxon>
        <taxon>Unionoidea</taxon>
        <taxon>Unionidae</taxon>
        <taxon>Unioninae</taxon>
        <taxon>Sinanodonta</taxon>
    </lineage>
</organism>